<keyword evidence="6" id="KW-0460">Magnesium</keyword>
<comment type="cofactor">
    <cofactor evidence="1">
        <name>Mg(2+)</name>
        <dbReference type="ChEBI" id="CHEBI:18420"/>
    </cofactor>
</comment>
<evidence type="ECO:0000313" key="9">
    <source>
        <dbReference type="EMBL" id="CRK76727.1"/>
    </source>
</evidence>
<evidence type="ECO:0000259" key="8">
    <source>
        <dbReference type="Pfam" id="PF10150"/>
    </source>
</evidence>
<keyword evidence="7" id="KW-0694">RNA-binding</keyword>
<dbReference type="GO" id="GO:0006364">
    <property type="term" value="P:rRNA processing"/>
    <property type="evidence" value="ECO:0007669"/>
    <property type="project" value="TreeGrafter"/>
</dbReference>
<dbReference type="InterPro" id="IPR019307">
    <property type="entry name" value="RNA-bd_AU-1/RNase_E/G"/>
</dbReference>
<dbReference type="RefSeq" id="WP_048600113.1">
    <property type="nucleotide sequence ID" value="NZ_CBFHGK010000035.1"/>
</dbReference>
<dbReference type="STRING" id="282199.GCA_001049735_02792"/>
<dbReference type="PANTHER" id="PTHR30001:SF1">
    <property type="entry name" value="RIBONUCLEASE E_G-LIKE PROTEIN, CHLOROPLASTIC"/>
    <property type="match status" value="1"/>
</dbReference>
<feature type="domain" description="RNA-binding protein AU-1/Ribonuclease E/G" evidence="8">
    <location>
        <begin position="103"/>
        <end position="190"/>
    </location>
</feature>
<evidence type="ECO:0000256" key="5">
    <source>
        <dbReference type="ARBA" id="ARBA00022801"/>
    </source>
</evidence>
<keyword evidence="5 9" id="KW-0378">Hydrolase</keyword>
<name>A0A0U1NPS9_9RHOB</name>
<reference evidence="9 10" key="1">
    <citation type="submission" date="2015-04" db="EMBL/GenBank/DDBJ databases">
        <authorList>
            <person name="Syromyatnikov M.Y."/>
            <person name="Popov V.N."/>
        </authorList>
    </citation>
    <scope>NUCLEOTIDE SEQUENCE [LARGE SCALE GENOMIC DNA]</scope>
    <source>
        <strain evidence="9 10">CECT 5292</strain>
    </source>
</reference>
<feature type="domain" description="RNA-binding protein AU-1/Ribonuclease E/G" evidence="8">
    <location>
        <begin position="208"/>
        <end position="331"/>
    </location>
</feature>
<evidence type="ECO:0000256" key="7">
    <source>
        <dbReference type="ARBA" id="ARBA00022884"/>
    </source>
</evidence>
<dbReference type="InterPro" id="IPR004659">
    <property type="entry name" value="RNase_E/G"/>
</dbReference>
<dbReference type="OrthoDB" id="9804278at2"/>
<keyword evidence="10" id="KW-1185">Reference proteome</keyword>
<evidence type="ECO:0000313" key="10">
    <source>
        <dbReference type="Proteomes" id="UP000048949"/>
    </source>
</evidence>
<evidence type="ECO:0000256" key="2">
    <source>
        <dbReference type="ARBA" id="ARBA00022722"/>
    </source>
</evidence>
<dbReference type="Pfam" id="PF10150">
    <property type="entry name" value="RNase_E_G"/>
    <property type="match status" value="2"/>
</dbReference>
<dbReference type="Proteomes" id="UP000048949">
    <property type="component" value="Unassembled WGS sequence"/>
</dbReference>
<dbReference type="GO" id="GO:0016787">
    <property type="term" value="F:hydrolase activity"/>
    <property type="evidence" value="ECO:0007669"/>
    <property type="project" value="UniProtKB-KW"/>
</dbReference>
<keyword evidence="3" id="KW-0479">Metal-binding</keyword>
<evidence type="ECO:0000256" key="6">
    <source>
        <dbReference type="ARBA" id="ARBA00022842"/>
    </source>
</evidence>
<dbReference type="GO" id="GO:0003723">
    <property type="term" value="F:RNA binding"/>
    <property type="evidence" value="ECO:0007669"/>
    <property type="project" value="UniProtKB-KW"/>
</dbReference>
<evidence type="ECO:0000256" key="3">
    <source>
        <dbReference type="ARBA" id="ARBA00022723"/>
    </source>
</evidence>
<dbReference type="GO" id="GO:0046872">
    <property type="term" value="F:metal ion binding"/>
    <property type="evidence" value="ECO:0007669"/>
    <property type="project" value="UniProtKB-KW"/>
</dbReference>
<dbReference type="GO" id="GO:0004519">
    <property type="term" value="F:endonuclease activity"/>
    <property type="evidence" value="ECO:0007669"/>
    <property type="project" value="UniProtKB-KW"/>
</dbReference>
<gene>
    <name evidence="9" type="primary">rng</name>
    <name evidence="9" type="ORF">NIG5292_02793</name>
</gene>
<protein>
    <submittedName>
        <fullName evidence="9">Ribonuclease G</fullName>
        <ecNumber evidence="9">3.1.26.-</ecNumber>
    </submittedName>
</protein>
<sequence>MKGRQIALDHLNGIEAAALLVDGRLDDILIAPPAGTPTVGTIYAARADRPVKGQGGIFVSTPDGQGFLRGTKGIAQGARILVQVTGHAEDGKAIPVTAKLLFKSRYAIVTPSAQGLNISRQIRDEEERVRLKTILHDVAGDAPYGVILRSASFGADDDDIAEDIAAMLTAADTVLASEVEAPAVLLQGDQPHLLAWREWTEPAEVAQQSGSFEDCNVLDQLDGLTNIDVRFAQSTMFIEPTRALVAVDVNTGADTSPASGLKANLWAAKELARQLRLRGLGGQITIDFAPMTKADRRQVEGALRQAFRSDPIETSLVGWTPLGHFEIQRKRERLPLNLLLGDS</sequence>
<dbReference type="GO" id="GO:0004540">
    <property type="term" value="F:RNA nuclease activity"/>
    <property type="evidence" value="ECO:0007669"/>
    <property type="project" value="InterPro"/>
</dbReference>
<keyword evidence="4" id="KW-0255">Endonuclease</keyword>
<dbReference type="EC" id="3.1.26.-" evidence="9"/>
<dbReference type="GO" id="GO:0005737">
    <property type="term" value="C:cytoplasm"/>
    <property type="evidence" value="ECO:0007669"/>
    <property type="project" value="TreeGrafter"/>
</dbReference>
<dbReference type="PANTHER" id="PTHR30001">
    <property type="entry name" value="RIBONUCLEASE"/>
    <property type="match status" value="1"/>
</dbReference>
<dbReference type="EMBL" id="CVQV01000034">
    <property type="protein sequence ID" value="CRK76727.1"/>
    <property type="molecule type" value="Genomic_DNA"/>
</dbReference>
<accession>A0A0U1NPS9</accession>
<organism evidence="9 10">
    <name type="scientific">Nereida ignava</name>
    <dbReference type="NCBI Taxonomy" id="282199"/>
    <lineage>
        <taxon>Bacteria</taxon>
        <taxon>Pseudomonadati</taxon>
        <taxon>Pseudomonadota</taxon>
        <taxon>Alphaproteobacteria</taxon>
        <taxon>Rhodobacterales</taxon>
        <taxon>Roseobacteraceae</taxon>
        <taxon>Nereida</taxon>
    </lineage>
</organism>
<evidence type="ECO:0000256" key="4">
    <source>
        <dbReference type="ARBA" id="ARBA00022759"/>
    </source>
</evidence>
<proteinExistence type="predicted"/>
<keyword evidence="2" id="KW-0540">Nuclease</keyword>
<evidence type="ECO:0000256" key="1">
    <source>
        <dbReference type="ARBA" id="ARBA00001946"/>
    </source>
</evidence>
<dbReference type="AlphaFoldDB" id="A0A0U1NPS9"/>